<evidence type="ECO:0000256" key="3">
    <source>
        <dbReference type="ARBA" id="ARBA00022452"/>
    </source>
</evidence>
<dbReference type="GO" id="GO:0009279">
    <property type="term" value="C:cell outer membrane"/>
    <property type="evidence" value="ECO:0007669"/>
    <property type="project" value="UniProtKB-SubCell"/>
</dbReference>
<evidence type="ECO:0000259" key="14">
    <source>
        <dbReference type="Pfam" id="PF07715"/>
    </source>
</evidence>
<organism evidence="15 16">
    <name type="scientific">Novosphingobium aerophilum</name>
    <dbReference type="NCBI Taxonomy" id="2839843"/>
    <lineage>
        <taxon>Bacteria</taxon>
        <taxon>Pseudomonadati</taxon>
        <taxon>Pseudomonadota</taxon>
        <taxon>Alphaproteobacteria</taxon>
        <taxon>Sphingomonadales</taxon>
        <taxon>Sphingomonadaceae</taxon>
        <taxon>Novosphingobium</taxon>
    </lineage>
</organism>
<proteinExistence type="inferred from homology"/>
<comment type="subcellular location">
    <subcellularLocation>
        <location evidence="1 11">Cell outer membrane</location>
        <topology evidence="1 11">Multi-pass membrane protein</topology>
    </subcellularLocation>
</comment>
<dbReference type="InterPro" id="IPR000531">
    <property type="entry name" value="Beta-barrel_TonB"/>
</dbReference>
<protein>
    <submittedName>
        <fullName evidence="15">TonB-dependent receptor</fullName>
    </submittedName>
</protein>
<keyword evidence="5 11" id="KW-0812">Transmembrane</keyword>
<dbReference type="Pfam" id="PF00593">
    <property type="entry name" value="TonB_dep_Rec_b-barrel"/>
    <property type="match status" value="1"/>
</dbReference>
<keyword evidence="10 11" id="KW-0998">Cell outer membrane</keyword>
<evidence type="ECO:0000256" key="10">
    <source>
        <dbReference type="ARBA" id="ARBA00023237"/>
    </source>
</evidence>
<keyword evidence="4" id="KW-0410">Iron transport</keyword>
<evidence type="ECO:0000313" key="16">
    <source>
        <dbReference type="Proteomes" id="UP000520156"/>
    </source>
</evidence>
<evidence type="ECO:0000313" key="15">
    <source>
        <dbReference type="EMBL" id="MBC2651628.1"/>
    </source>
</evidence>
<evidence type="ECO:0000256" key="1">
    <source>
        <dbReference type="ARBA" id="ARBA00004571"/>
    </source>
</evidence>
<dbReference type="AlphaFoldDB" id="A0A7X1F772"/>
<name>A0A7X1F772_9SPHN</name>
<dbReference type="SUPFAM" id="SSF56935">
    <property type="entry name" value="Porins"/>
    <property type="match status" value="1"/>
</dbReference>
<dbReference type="PANTHER" id="PTHR32552">
    <property type="entry name" value="FERRICHROME IRON RECEPTOR-RELATED"/>
    <property type="match status" value="1"/>
</dbReference>
<dbReference type="InterPro" id="IPR012910">
    <property type="entry name" value="Plug_dom"/>
</dbReference>
<dbReference type="InterPro" id="IPR036942">
    <property type="entry name" value="Beta-barrel_TonB_sf"/>
</dbReference>
<sequence>MAVLAALPASAQDRGSYASAGADRADEIVVTARRTAERLQDVPIAVTALSGRALEARGIGSVTELQQVAPNLQFTPGTGGNSGAIAPFIRGVGENDFIITADPAVGTYFDGVYVARTFGAPAELLDVERVEVLRGPQGSLFGKNTVGGAISVVTRLPGAAREVEGDLRYGSYNDVRLRARLAVPLGEGLSLGLSGLGQWGDGWQKVPSGRNLGNRNVVTGRGVLRYVSGPFEAVAEVDGLRRRQNSAAHSLLAFSPTFFSFLQSTFIAPCCTVPDRIDRTDTSPQFNRDHADAVNSSLTLSYDLGGARLKSISAYRWVHAQFGRDGDASSKVNYAGDFHNERARQFSQELQLSTPLLGRGNLLLGAYYFRESSIDLTHLTVADGLFKAPGFAAFSSGVLGIPPAFLDFNLDFDNRQTNTNLAVFGNASVPLGSAVTLELGGRYTHEKKSFFQAANRVDSNTPLLFGTPSYTLARSWDAFTPRVSLSYRLRPDILAYASWSQGFRSGGFNGRPTSLEEIGSYNPERLDAFEVGLKSQLGSAVTLNLAAFRNQYRDQQLLISTVSKSTGLIVVRTENVGRSRIQGLEVEAVVRVSPRFRIDAALGLLDAKYQNYVSVIAGVPTDVSSRTPKQSPDLTGALGLSYTLPLGRDLEAIFRADASYRSKNFTDVENTAELSAPDHAIVNLSTTIRLPGQGLALRLAVDNLTNRRIIVAGYDARSSFGFLEGYFNEPRRFWVTLSYRN</sequence>
<evidence type="ECO:0000256" key="2">
    <source>
        <dbReference type="ARBA" id="ARBA00022448"/>
    </source>
</evidence>
<comment type="caution">
    <text evidence="15">The sequence shown here is derived from an EMBL/GenBank/DDBJ whole genome shotgun (WGS) entry which is preliminary data.</text>
</comment>
<evidence type="ECO:0000259" key="13">
    <source>
        <dbReference type="Pfam" id="PF00593"/>
    </source>
</evidence>
<reference evidence="15 16" key="1">
    <citation type="submission" date="2020-08" db="EMBL/GenBank/DDBJ databases">
        <title>The genome sequence of Novosphingobium flavum 4Y4.</title>
        <authorList>
            <person name="Liu Y."/>
        </authorList>
    </citation>
    <scope>NUCLEOTIDE SEQUENCE [LARGE SCALE GENOMIC DNA]</scope>
    <source>
        <strain evidence="15 16">4Y4</strain>
    </source>
</reference>
<evidence type="ECO:0000256" key="6">
    <source>
        <dbReference type="ARBA" id="ARBA00023004"/>
    </source>
</evidence>
<comment type="similarity">
    <text evidence="11 12">Belongs to the TonB-dependent receptor family.</text>
</comment>
<keyword evidence="16" id="KW-1185">Reference proteome</keyword>
<keyword evidence="9 11" id="KW-0472">Membrane</keyword>
<dbReference type="PROSITE" id="PS52016">
    <property type="entry name" value="TONB_DEPENDENT_REC_3"/>
    <property type="match status" value="1"/>
</dbReference>
<evidence type="ECO:0000256" key="5">
    <source>
        <dbReference type="ARBA" id="ARBA00022692"/>
    </source>
</evidence>
<keyword evidence="6" id="KW-0408">Iron</keyword>
<evidence type="ECO:0000256" key="4">
    <source>
        <dbReference type="ARBA" id="ARBA00022496"/>
    </source>
</evidence>
<feature type="domain" description="TonB-dependent receptor plug" evidence="14">
    <location>
        <begin position="39"/>
        <end position="149"/>
    </location>
</feature>
<feature type="domain" description="TonB-dependent receptor-like beta-barrel" evidence="13">
    <location>
        <begin position="267"/>
        <end position="704"/>
    </location>
</feature>
<evidence type="ECO:0000256" key="9">
    <source>
        <dbReference type="ARBA" id="ARBA00023136"/>
    </source>
</evidence>
<evidence type="ECO:0000256" key="12">
    <source>
        <dbReference type="RuleBase" id="RU003357"/>
    </source>
</evidence>
<dbReference type="EMBL" id="JACLAU010000008">
    <property type="protein sequence ID" value="MBC2651628.1"/>
    <property type="molecule type" value="Genomic_DNA"/>
</dbReference>
<keyword evidence="7" id="KW-0406">Ion transport</keyword>
<dbReference type="PANTHER" id="PTHR32552:SF81">
    <property type="entry name" value="TONB-DEPENDENT OUTER MEMBRANE RECEPTOR"/>
    <property type="match status" value="1"/>
</dbReference>
<keyword evidence="15" id="KW-0675">Receptor</keyword>
<accession>A0A7X1F772</accession>
<dbReference type="Gene3D" id="2.40.170.20">
    <property type="entry name" value="TonB-dependent receptor, beta-barrel domain"/>
    <property type="match status" value="1"/>
</dbReference>
<gene>
    <name evidence="15" type="ORF">H7F49_07920</name>
</gene>
<dbReference type="Pfam" id="PF07715">
    <property type="entry name" value="Plug"/>
    <property type="match status" value="1"/>
</dbReference>
<evidence type="ECO:0000256" key="11">
    <source>
        <dbReference type="PROSITE-ProRule" id="PRU01360"/>
    </source>
</evidence>
<keyword evidence="2 11" id="KW-0813">Transport</keyword>
<dbReference type="Proteomes" id="UP000520156">
    <property type="component" value="Unassembled WGS sequence"/>
</dbReference>
<dbReference type="InterPro" id="IPR039426">
    <property type="entry name" value="TonB-dep_rcpt-like"/>
</dbReference>
<evidence type="ECO:0000256" key="7">
    <source>
        <dbReference type="ARBA" id="ARBA00023065"/>
    </source>
</evidence>
<dbReference type="GO" id="GO:0006826">
    <property type="term" value="P:iron ion transport"/>
    <property type="evidence" value="ECO:0007669"/>
    <property type="project" value="UniProtKB-KW"/>
</dbReference>
<evidence type="ECO:0000256" key="8">
    <source>
        <dbReference type="ARBA" id="ARBA00023077"/>
    </source>
</evidence>
<keyword evidence="8 12" id="KW-0798">TonB box</keyword>
<dbReference type="RefSeq" id="WP_185683043.1">
    <property type="nucleotide sequence ID" value="NZ_JACLAU010000008.1"/>
</dbReference>
<keyword evidence="3 11" id="KW-1134">Transmembrane beta strand</keyword>